<keyword evidence="2" id="KW-1133">Transmembrane helix</keyword>
<evidence type="ECO:0000313" key="4">
    <source>
        <dbReference type="Proteomes" id="UP000236655"/>
    </source>
</evidence>
<dbReference type="Gene3D" id="1.10.287.470">
    <property type="entry name" value="Helix hairpin bin"/>
    <property type="match status" value="1"/>
</dbReference>
<keyword evidence="2" id="KW-0812">Transmembrane</keyword>
<evidence type="ECO:0000313" key="3">
    <source>
        <dbReference type="EMBL" id="AUR51355.1"/>
    </source>
</evidence>
<dbReference type="Proteomes" id="UP000236655">
    <property type="component" value="Chromosome"/>
</dbReference>
<organism evidence="3 4">
    <name type="scientific">Aquella oligotrophica</name>
    <dbReference type="NCBI Taxonomy" id="2067065"/>
    <lineage>
        <taxon>Bacteria</taxon>
        <taxon>Pseudomonadati</taxon>
        <taxon>Pseudomonadota</taxon>
        <taxon>Betaproteobacteria</taxon>
        <taxon>Neisseriales</taxon>
        <taxon>Neisseriaceae</taxon>
        <taxon>Aquella</taxon>
    </lineage>
</organism>
<evidence type="ECO:0000256" key="1">
    <source>
        <dbReference type="SAM" id="MobiDB-lite"/>
    </source>
</evidence>
<name>A0A2I7N566_9NEIS</name>
<feature type="compositionally biased region" description="Basic and acidic residues" evidence="1">
    <location>
        <begin position="365"/>
        <end position="376"/>
    </location>
</feature>
<dbReference type="SUPFAM" id="SSF111369">
    <property type="entry name" value="HlyD-like secretion proteins"/>
    <property type="match status" value="1"/>
</dbReference>
<keyword evidence="2" id="KW-0472">Membrane</keyword>
<feature type="region of interest" description="Disordered" evidence="1">
    <location>
        <begin position="352"/>
        <end position="376"/>
    </location>
</feature>
<dbReference type="PANTHER" id="PTHR30386">
    <property type="entry name" value="MEMBRANE FUSION SUBUNIT OF EMRAB-TOLC MULTIDRUG EFFLUX PUMP"/>
    <property type="match status" value="1"/>
</dbReference>
<dbReference type="Gene3D" id="2.40.50.100">
    <property type="match status" value="1"/>
</dbReference>
<evidence type="ECO:0000256" key="2">
    <source>
        <dbReference type="SAM" id="Phobius"/>
    </source>
</evidence>
<dbReference type="AlphaFoldDB" id="A0A2I7N566"/>
<protein>
    <submittedName>
        <fullName evidence="3">RND transporter</fullName>
    </submittedName>
</protein>
<dbReference type="RefSeq" id="WP_102950655.1">
    <property type="nucleotide sequence ID" value="NZ_CP024847.1"/>
</dbReference>
<accession>A0A2I7N566</accession>
<dbReference type="Gene3D" id="2.40.30.170">
    <property type="match status" value="1"/>
</dbReference>
<dbReference type="InterPro" id="IPR050739">
    <property type="entry name" value="MFP"/>
</dbReference>
<keyword evidence="4" id="KW-1185">Reference proteome</keyword>
<reference evidence="4" key="1">
    <citation type="submission" date="2017-11" db="EMBL/GenBank/DDBJ databases">
        <authorList>
            <person name="Chan K.G."/>
            <person name="Lee L.S."/>
        </authorList>
    </citation>
    <scope>NUCLEOTIDE SEQUENCE [LARGE SCALE GENOMIC DNA]</scope>
    <source>
        <strain evidence="4">DSM 100970</strain>
    </source>
</reference>
<dbReference type="OrthoDB" id="9760528at2"/>
<sequence>MQLDYVKQHQVYKIEDAAKFKNIDRTAISRFFPGLSILILVLVTFFIGSLFLPWIQTSFGPGQITALHPEDRVQQIVSTVNGRVSKWYVRDGSKVKKGDKVAEIIDVDPYLLERLNSEVSAMELRLNSAIEATRLAKSNFDRQQRLYRDGLTSKREFELAQINYQKSVADQQYYKAQLIKSQSSLSKQNSQIILADRDGTIVNTLSSSATKVVKVGDALATFIPDTDNIAVELYISGNDVPLVSPGRHVRLVFDGWPSIQFSGWPSVSIGTFGGVVKVVDYAASSNGMFRVLVEPDPNDQAWPSRNFLRMGAQARGYIQLNRVLLGYEMWRQLNGFPIAINNKNNSATLFHGKNGADGGYGATKDGGKDEKQDKGE</sequence>
<dbReference type="KEGG" id="nba:CUN60_03250"/>
<gene>
    <name evidence="3" type="ORF">CUN60_03250</name>
</gene>
<dbReference type="PANTHER" id="PTHR30386:SF27">
    <property type="entry name" value="MEMBRANE FUSION PROTEIN (MFP) FAMILY PROTEIN"/>
    <property type="match status" value="1"/>
</dbReference>
<dbReference type="EMBL" id="CP024847">
    <property type="protein sequence ID" value="AUR51355.1"/>
    <property type="molecule type" value="Genomic_DNA"/>
</dbReference>
<feature type="transmembrane region" description="Helical" evidence="2">
    <location>
        <begin position="31"/>
        <end position="55"/>
    </location>
</feature>
<proteinExistence type="predicted"/>